<protein>
    <submittedName>
        <fullName evidence="2">Uncharacterized protein</fullName>
    </submittedName>
</protein>
<sequence>MVQGEKQKETERPVTEAPLIDERGIRYSPTNLKMAARRPEDNYLKQFVATDSEHKIISDFIKSQNLAPIREKINFLLQEHVAAGKSIDDMKDASSSGAVPGTPSTPMSHTPSSNSVSPVSCATNAAELTQKKKSSKKRPSIDEICSKLAAKKASNA</sequence>
<reference evidence="3" key="1">
    <citation type="submission" date="2011-07" db="EMBL/GenBank/DDBJ databases">
        <authorList>
            <consortium name="Caenorhabditis brenneri Sequencing and Analysis Consortium"/>
            <person name="Wilson R.K."/>
        </authorList>
    </citation>
    <scope>NUCLEOTIDE SEQUENCE [LARGE SCALE GENOMIC DNA]</scope>
    <source>
        <strain evidence="3">PB2801</strain>
    </source>
</reference>
<evidence type="ECO:0000256" key="1">
    <source>
        <dbReference type="SAM" id="MobiDB-lite"/>
    </source>
</evidence>
<feature type="region of interest" description="Disordered" evidence="1">
    <location>
        <begin position="1"/>
        <end position="22"/>
    </location>
</feature>
<gene>
    <name evidence="2" type="ORF">CAEBREN_17415</name>
</gene>
<dbReference type="HOGENOM" id="CLU_1688268_0_0_1"/>
<organism evidence="3">
    <name type="scientific">Caenorhabditis brenneri</name>
    <name type="common">Nematode worm</name>
    <dbReference type="NCBI Taxonomy" id="135651"/>
    <lineage>
        <taxon>Eukaryota</taxon>
        <taxon>Metazoa</taxon>
        <taxon>Ecdysozoa</taxon>
        <taxon>Nematoda</taxon>
        <taxon>Chromadorea</taxon>
        <taxon>Rhabditida</taxon>
        <taxon>Rhabditina</taxon>
        <taxon>Rhabditomorpha</taxon>
        <taxon>Rhabditoidea</taxon>
        <taxon>Rhabditidae</taxon>
        <taxon>Peloderinae</taxon>
        <taxon>Caenorhabditis</taxon>
    </lineage>
</organism>
<keyword evidence="3" id="KW-1185">Reference proteome</keyword>
<feature type="region of interest" description="Disordered" evidence="1">
    <location>
        <begin position="87"/>
        <end position="121"/>
    </location>
</feature>
<dbReference type="InParanoid" id="G0NSV0"/>
<evidence type="ECO:0000313" key="2">
    <source>
        <dbReference type="EMBL" id="EGT36951.1"/>
    </source>
</evidence>
<feature type="compositionally biased region" description="Low complexity" evidence="1">
    <location>
        <begin position="102"/>
        <end position="115"/>
    </location>
</feature>
<evidence type="ECO:0000313" key="3">
    <source>
        <dbReference type="Proteomes" id="UP000008068"/>
    </source>
</evidence>
<dbReference type="EMBL" id="GL379940">
    <property type="protein sequence ID" value="EGT36951.1"/>
    <property type="molecule type" value="Genomic_DNA"/>
</dbReference>
<dbReference type="AlphaFoldDB" id="G0NSV0"/>
<dbReference type="Proteomes" id="UP000008068">
    <property type="component" value="Unassembled WGS sequence"/>
</dbReference>
<name>G0NSV0_CAEBE</name>
<accession>G0NSV0</accession>
<proteinExistence type="predicted"/>